<evidence type="ECO:0000313" key="1">
    <source>
        <dbReference type="EMBL" id="AAR00576.1"/>
    </source>
</evidence>
<dbReference type="EMBL" id="U70991">
    <property type="protein sequence ID" value="AAR00576.1"/>
    <property type="molecule type" value="Genomic_DNA"/>
</dbReference>
<organism evidence="1">
    <name type="scientific">Choristoneura fumiferana nuclear polyhedrosis virus</name>
    <name type="common">CfMNPV</name>
    <dbReference type="NCBI Taxonomy" id="208973"/>
    <lineage>
        <taxon>Viruses</taxon>
        <taxon>Viruses incertae sedis</taxon>
        <taxon>Naldaviricetes</taxon>
        <taxon>Lefavirales</taxon>
        <taxon>Baculoviridae</taxon>
        <taxon>Alphabaculovirus</taxon>
        <taxon>Alphabaculovirus chofumiferanae</taxon>
    </lineage>
</organism>
<protein>
    <submittedName>
        <fullName evidence="1">Uncharacterized protein</fullName>
    </submittedName>
</protein>
<accession>Q6LCC9</accession>
<organismHost>
    <name type="scientific">Choristoneura fumiferana</name>
    <name type="common">Spruce budworm moth</name>
    <name type="synonym">Archips fumiferana</name>
    <dbReference type="NCBI Taxonomy" id="7141"/>
</organismHost>
<name>Q6LCC9_NPVCF</name>
<reference evidence="1" key="1">
    <citation type="submission" date="1996-09" db="EMBL/GenBank/DDBJ databases">
        <authorList>
            <person name="Poloumienko A."/>
            <person name="Krell P.J."/>
        </authorList>
    </citation>
    <scope>NUCLEOTIDE SEQUENCE</scope>
    <source>
        <strain evidence="1">Ireland</strain>
    </source>
</reference>
<sequence length="129" mass="13900">MLGKLRKRPSSINVPRRLFCSSNSASTARSRASSAVPNTTTTHLCSTQLRCLLRAQHVYDLRSCIVAKSSNPTSDAQHSHTSCNSCGGDSNLAYNALKSCTTSVILASALSTVDNHVNAKFKTQSRTRN</sequence>
<proteinExistence type="predicted"/>